<reference evidence="2" key="1">
    <citation type="submission" date="2019-07" db="EMBL/GenBank/DDBJ databases">
        <title>Hyphodiscus hymeniophilus genome sequencing and assembly.</title>
        <authorList>
            <person name="Kramer G."/>
            <person name="Nodwell J."/>
        </authorList>
    </citation>
    <scope>NUCLEOTIDE SEQUENCE</scope>
    <source>
        <strain evidence="2">ATCC 34498</strain>
    </source>
</reference>
<keyword evidence="3" id="KW-1185">Reference proteome</keyword>
<dbReference type="OrthoDB" id="5347061at2759"/>
<gene>
    <name evidence="2" type="ORF">D0Z07_4326</name>
</gene>
<dbReference type="Pfam" id="PF06985">
    <property type="entry name" value="HET"/>
    <property type="match status" value="1"/>
</dbReference>
<comment type="caution">
    <text evidence="2">The sequence shown here is derived from an EMBL/GenBank/DDBJ whole genome shotgun (WGS) entry which is preliminary data.</text>
</comment>
<dbReference type="InterPro" id="IPR010730">
    <property type="entry name" value="HET"/>
</dbReference>
<proteinExistence type="predicted"/>
<sequence>MYCKAFKPEAEDSAIFGLRPLPTGVKRIYHPLYDEEHGREHEFQMTQNPADHLDAGNALGCQICLIFRSHFNDEQLGEWRGVPDWDIGNYTSFTVRHECDAGRRFFQSSLYHGLSMSIGSKKVFDDGFDDGHQSIFPEKIYSKYLRFVHCDQQEIPSLVARESDSGSQTSMEFARNWLQDCELNHPQCQRHDARTCPTPNRLIYLGSATTLHTKLFEHAPDGTRYATLSHCWGGTVPIRLLKSNLEDFQRHIPLLEFQKTFRDALQVAQSLGIEYIWIDSLCIIQDFPDDWAKEAASMHSVYSNAVVNIVAADAENSDDGLFRKRDPGLVQPCLFQMPDKICENNAVPVLLVNENIRSEVSNNKVAKRAWCTQEVLLSARNLSFLPSTLAKD</sequence>
<protein>
    <recommendedName>
        <fullName evidence="1">Heterokaryon incompatibility domain-containing protein</fullName>
    </recommendedName>
</protein>
<dbReference type="AlphaFoldDB" id="A0A9P7AXI3"/>
<evidence type="ECO:0000313" key="3">
    <source>
        <dbReference type="Proteomes" id="UP000785200"/>
    </source>
</evidence>
<dbReference type="EMBL" id="VNKQ01000008">
    <property type="protein sequence ID" value="KAG0649287.1"/>
    <property type="molecule type" value="Genomic_DNA"/>
</dbReference>
<dbReference type="PANTHER" id="PTHR33112">
    <property type="entry name" value="DOMAIN PROTEIN, PUTATIVE-RELATED"/>
    <property type="match status" value="1"/>
</dbReference>
<dbReference type="Proteomes" id="UP000785200">
    <property type="component" value="Unassembled WGS sequence"/>
</dbReference>
<evidence type="ECO:0000313" key="2">
    <source>
        <dbReference type="EMBL" id="KAG0649287.1"/>
    </source>
</evidence>
<dbReference type="PANTHER" id="PTHR33112:SF10">
    <property type="entry name" value="TOL"/>
    <property type="match status" value="1"/>
</dbReference>
<accession>A0A9P7AXI3</accession>
<organism evidence="2 3">
    <name type="scientific">Hyphodiscus hymeniophilus</name>
    <dbReference type="NCBI Taxonomy" id="353542"/>
    <lineage>
        <taxon>Eukaryota</taxon>
        <taxon>Fungi</taxon>
        <taxon>Dikarya</taxon>
        <taxon>Ascomycota</taxon>
        <taxon>Pezizomycotina</taxon>
        <taxon>Leotiomycetes</taxon>
        <taxon>Helotiales</taxon>
        <taxon>Hyphodiscaceae</taxon>
        <taxon>Hyphodiscus</taxon>
    </lineage>
</organism>
<name>A0A9P7AXI3_9HELO</name>
<feature type="domain" description="Heterokaryon incompatibility" evidence="1">
    <location>
        <begin position="225"/>
        <end position="374"/>
    </location>
</feature>
<evidence type="ECO:0000259" key="1">
    <source>
        <dbReference type="Pfam" id="PF06985"/>
    </source>
</evidence>